<keyword evidence="2 4" id="KW-0964">Secreted</keyword>
<keyword evidence="3 4" id="KW-0975">Bacterial flagellum</keyword>
<dbReference type="Gene3D" id="6.10.280.190">
    <property type="match status" value="1"/>
</dbReference>
<dbReference type="SUPFAM" id="SSF64518">
    <property type="entry name" value="Phase 1 flagellin"/>
    <property type="match status" value="1"/>
</dbReference>
<feature type="domain" description="Flagellin N-terminal" evidence="5">
    <location>
        <begin position="5"/>
        <end position="143"/>
    </location>
</feature>
<dbReference type="Gene3D" id="1.20.1330.10">
    <property type="entry name" value="f41 fragment of flagellin, N-terminal domain"/>
    <property type="match status" value="2"/>
</dbReference>
<dbReference type="Pfam" id="PF07196">
    <property type="entry name" value="Flagellin_IN"/>
    <property type="match status" value="4"/>
</dbReference>
<dbReference type="Pfam" id="PF00669">
    <property type="entry name" value="Flagellin_N"/>
    <property type="match status" value="1"/>
</dbReference>
<dbReference type="PRINTS" id="PR00207">
    <property type="entry name" value="FLAGELLIN"/>
</dbReference>
<evidence type="ECO:0000256" key="2">
    <source>
        <dbReference type="ARBA" id="ARBA00022525"/>
    </source>
</evidence>
<comment type="similarity">
    <text evidence="1 4">Belongs to the bacterial flagellin family.</text>
</comment>
<dbReference type="Gene3D" id="6.10.10.10">
    <property type="entry name" value="Flagellar export chaperone, C-terminal domain"/>
    <property type="match status" value="1"/>
</dbReference>
<dbReference type="InterPro" id="IPR010810">
    <property type="entry name" value="Flagellin_hook_IN_motif"/>
</dbReference>
<keyword evidence="7" id="KW-0966">Cell projection</keyword>
<keyword evidence="7" id="KW-0282">Flagellum</keyword>
<accession>A0AAP9SRH4</accession>
<dbReference type="InterPro" id="IPR001492">
    <property type="entry name" value="Flagellin"/>
</dbReference>
<dbReference type="AlphaFoldDB" id="A0AAP9SRH4"/>
<dbReference type="GO" id="GO:0005198">
    <property type="term" value="F:structural molecule activity"/>
    <property type="evidence" value="ECO:0007669"/>
    <property type="project" value="UniProtKB-UniRule"/>
</dbReference>
<dbReference type="Pfam" id="PF00700">
    <property type="entry name" value="Flagellin_C"/>
    <property type="match status" value="1"/>
</dbReference>
<dbReference type="PANTHER" id="PTHR42792:SF2">
    <property type="entry name" value="FLAGELLIN"/>
    <property type="match status" value="1"/>
</dbReference>
<evidence type="ECO:0000256" key="1">
    <source>
        <dbReference type="ARBA" id="ARBA00005709"/>
    </source>
</evidence>
<reference evidence="7 8" key="2">
    <citation type="submission" date="2020-04" db="EMBL/GenBank/DDBJ databases">
        <title>Complete genome sequence of Pseudomonas putida strain JQ581.</title>
        <authorList>
            <person name="Mu Y."/>
        </authorList>
    </citation>
    <scope>NUCLEOTIDE SEQUENCE [LARGE SCALE GENOMIC DNA]</scope>
    <source>
        <strain evidence="7 8">JQ581</strain>
    </source>
</reference>
<dbReference type="GO" id="GO:0009288">
    <property type="term" value="C:bacterial-type flagellum"/>
    <property type="evidence" value="ECO:0007669"/>
    <property type="project" value="UniProtKB-SubCell"/>
</dbReference>
<name>A0AAP9SRH4_PSEPU</name>
<reference evidence="7 8" key="1">
    <citation type="submission" date="2016-04" db="EMBL/GenBank/DDBJ databases">
        <authorList>
            <person name="Qiu J."/>
        </authorList>
    </citation>
    <scope>NUCLEOTIDE SEQUENCE [LARGE SCALE GENOMIC DNA]</scope>
    <source>
        <strain evidence="7 8">JQ581</strain>
    </source>
</reference>
<evidence type="ECO:0000256" key="3">
    <source>
        <dbReference type="ARBA" id="ARBA00023143"/>
    </source>
</evidence>
<dbReference type="EMBL" id="CP050951">
    <property type="protein sequence ID" value="QJQ12010.1"/>
    <property type="molecule type" value="Genomic_DNA"/>
</dbReference>
<evidence type="ECO:0000259" key="5">
    <source>
        <dbReference type="Pfam" id="PF00669"/>
    </source>
</evidence>
<comment type="function">
    <text evidence="4">Flagellin is the subunit protein which polymerizes to form the filaments of bacterial flagella.</text>
</comment>
<dbReference type="PANTHER" id="PTHR42792">
    <property type="entry name" value="FLAGELLIN"/>
    <property type="match status" value="1"/>
</dbReference>
<dbReference type="RefSeq" id="WP_063423066.1">
    <property type="nucleotide sequence ID" value="NZ_CP050951.1"/>
</dbReference>
<dbReference type="Gene3D" id="2.30.220.10">
    <property type="entry name" value="f41 fragment of flagellin, C-terminal domain"/>
    <property type="match status" value="1"/>
</dbReference>
<dbReference type="Gene3D" id="2.170.280.10">
    <property type="entry name" value="f41 fragment of flagellin, middle domain"/>
    <property type="match status" value="1"/>
</dbReference>
<evidence type="ECO:0000256" key="4">
    <source>
        <dbReference type="RuleBase" id="RU362073"/>
    </source>
</evidence>
<feature type="domain" description="Flagellin C-terminal" evidence="6">
    <location>
        <begin position="600"/>
        <end position="685"/>
    </location>
</feature>
<evidence type="ECO:0000313" key="8">
    <source>
        <dbReference type="Proteomes" id="UP000076857"/>
    </source>
</evidence>
<dbReference type="InterPro" id="IPR042187">
    <property type="entry name" value="Flagellin_C_sub2"/>
</dbReference>
<gene>
    <name evidence="7" type="ORF">A3L25_022240</name>
</gene>
<dbReference type="Proteomes" id="UP000076857">
    <property type="component" value="Chromosome"/>
</dbReference>
<proteinExistence type="inferred from homology"/>
<evidence type="ECO:0000259" key="6">
    <source>
        <dbReference type="Pfam" id="PF00700"/>
    </source>
</evidence>
<comment type="subcellular location">
    <subcellularLocation>
        <location evidence="4">Secreted</location>
    </subcellularLocation>
    <subcellularLocation>
        <location evidence="4">Bacterial flagellum</location>
    </subcellularLocation>
</comment>
<protein>
    <recommendedName>
        <fullName evidence="4">Flagellin</fullName>
    </recommendedName>
</protein>
<sequence length="686" mass="69005">MALTVNTNITSLGVQKNLNRASDALGTSMSRLSSGLKINSAKDDAAGLQISNRLTSQISGLNVAVKNANDGISIAQTAEGAMQASTNILQRMRELALQSANGSNSDEDRTSLQQEFTALSGELTRISSTTTFGGRNLLDGTFTSTSFQVGANANETISFGMKSVSASDLKGTYNEASVDGATNKLSAVVTGKADVITSNATSVDDTKKFAVETKTLGEAGKGTLKIGTTDIELAATDTLDSVVKKINDAGITGVTASNNDGTLRLSNTTLAPVAVTDDNAVATDGPLAALGLTIGNIAAATAGPPVVAANKDGTAQLSPEGVGVAGDLIIGSSVIRMAATDTLEDVVNKVNGFSSETGVTAKIAKNADGTGSLSLSSKTDFTIGSASTAAVATAFGFNAGADNLIKTQTGLTSSASIKVNDQAFDFAAGATLSDIVSAINDGPLGAVGSGDGTKATGVVASASSDGRLILTSADGKDVKLENNSAGALNSLGLSSGSTKAKLTEATSITVNNVEIKFKKDDDMSAIAAAINSSSSGVTATVNKDGTLALAADQDIQIADGSNGTGLAALGLSASTTKAVTMDTSVNDLSILDAASAQQAIQALDGAIQQVDSQRSQLGAIQNRFDSTVDNLQSIGENSTAARSRVQDADFAAETAELTKQQTLQQASTAILSQANQLPSSVLKLLG</sequence>
<dbReference type="InterPro" id="IPR046358">
    <property type="entry name" value="Flagellin_C"/>
</dbReference>
<evidence type="ECO:0000313" key="7">
    <source>
        <dbReference type="EMBL" id="QJQ12010.1"/>
    </source>
</evidence>
<dbReference type="InterPro" id="IPR001029">
    <property type="entry name" value="Flagellin_N"/>
</dbReference>
<organism evidence="7 8">
    <name type="scientific">Pseudomonas putida</name>
    <name type="common">Arthrobacter siderocapsulatus</name>
    <dbReference type="NCBI Taxonomy" id="303"/>
    <lineage>
        <taxon>Bacteria</taxon>
        <taxon>Pseudomonadati</taxon>
        <taxon>Pseudomonadota</taxon>
        <taxon>Gammaproteobacteria</taxon>
        <taxon>Pseudomonadales</taxon>
        <taxon>Pseudomonadaceae</taxon>
        <taxon>Pseudomonas</taxon>
    </lineage>
</organism>
<dbReference type="GO" id="GO:0005576">
    <property type="term" value="C:extracellular region"/>
    <property type="evidence" value="ECO:0007669"/>
    <property type="project" value="UniProtKB-SubCell"/>
</dbReference>
<keyword evidence="7" id="KW-0969">Cilium</keyword>